<dbReference type="GO" id="GO:0016020">
    <property type="term" value="C:membrane"/>
    <property type="evidence" value="ECO:0000318"/>
    <property type="project" value="GO_Central"/>
</dbReference>
<dbReference type="GO" id="GO:0005783">
    <property type="term" value="C:endoplasmic reticulum"/>
    <property type="evidence" value="ECO:0000318"/>
    <property type="project" value="GO_Central"/>
</dbReference>
<proteinExistence type="evidence at protein level"/>
<organism evidence="10 11">
    <name type="scientific">Caenorhabditis elegans</name>
    <dbReference type="NCBI Taxonomy" id="6239"/>
    <lineage>
        <taxon>Eukaryota</taxon>
        <taxon>Metazoa</taxon>
        <taxon>Ecdysozoa</taxon>
        <taxon>Nematoda</taxon>
        <taxon>Chromadorea</taxon>
        <taxon>Rhabditida</taxon>
        <taxon>Rhabditina</taxon>
        <taxon>Rhabditomorpha</taxon>
        <taxon>Rhabditoidea</taxon>
        <taxon>Rhabditidae</taxon>
        <taxon>Peloderinae</taxon>
        <taxon>Caenorhabditis</taxon>
    </lineage>
</organism>
<keyword evidence="3 7" id="KW-0812">Transmembrane</keyword>
<feature type="domain" description="Endoplasmic reticulum vesicle transporter C-terminal" evidence="8">
    <location>
        <begin position="226"/>
        <end position="380"/>
    </location>
</feature>
<dbReference type="STRING" id="6239.C18B12.6.1"/>
<dbReference type="PeptideAtlas" id="G5EEW1"/>
<dbReference type="FunCoup" id="G5EEW1">
    <property type="interactions" value="280"/>
</dbReference>
<dbReference type="Pfam" id="PF13850">
    <property type="entry name" value="ERGIC_N"/>
    <property type="match status" value="1"/>
</dbReference>
<dbReference type="PhylomeDB" id="G5EEW1"/>
<keyword evidence="5 7" id="KW-0472">Membrane</keyword>
<protein>
    <submittedName>
        <fullName evidence="10">Endoplasmic reticulum-Golgi intermediate compartment protein 2</fullName>
    </submittedName>
</protein>
<dbReference type="EMBL" id="BX284606">
    <property type="protein sequence ID" value="CAA20929.2"/>
    <property type="molecule type" value="Genomic_DNA"/>
</dbReference>
<dbReference type="AGR" id="WB:WBGene00007668"/>
<feature type="domain" description="Endoplasmic reticulum vesicle transporter N-terminal" evidence="9">
    <location>
        <begin position="19"/>
        <end position="98"/>
    </location>
</feature>
<dbReference type="AlphaFoldDB" id="G5EEW1"/>
<dbReference type="GeneID" id="181597"/>
<evidence type="ECO:0000256" key="1">
    <source>
        <dbReference type="ARBA" id="ARBA00004457"/>
    </source>
</evidence>
<evidence type="ECO:0000256" key="4">
    <source>
        <dbReference type="ARBA" id="ARBA00022989"/>
    </source>
</evidence>
<dbReference type="Bgee" id="WBGene00007668">
    <property type="expression patterns" value="Expressed in germ line (C elegans) and 4 other cell types or tissues"/>
</dbReference>
<reference evidence="10 11" key="1">
    <citation type="journal article" date="1998" name="Science">
        <title>Genome sequence of the nematode C. elegans: a platform for investigating biology.</title>
        <authorList>
            <consortium name="The C. elegans sequencing consortium"/>
            <person name="Sulson J.E."/>
            <person name="Waterston R."/>
        </authorList>
    </citation>
    <scope>NUCLEOTIDE SEQUENCE [LARGE SCALE GENOMIC DNA]</scope>
    <source>
        <strain evidence="10 11">Bristol N2</strain>
    </source>
</reference>
<keyword evidence="13" id="KW-1267">Proteomics identification</keyword>
<dbReference type="InterPro" id="IPR012936">
    <property type="entry name" value="Erv_C"/>
</dbReference>
<dbReference type="CTD" id="181597"/>
<dbReference type="RefSeq" id="NP_510494.2">
    <property type="nucleotide sequence ID" value="NM_078093.6"/>
</dbReference>
<dbReference type="HOGENOM" id="CLU_642888_0_0_1"/>
<evidence type="ECO:0000256" key="7">
    <source>
        <dbReference type="SAM" id="Phobius"/>
    </source>
</evidence>
<evidence type="ECO:0000256" key="6">
    <source>
        <dbReference type="SAM" id="Coils"/>
    </source>
</evidence>
<dbReference type="WormBase" id="C18B12.6">
    <property type="protein sequence ID" value="CE32590"/>
    <property type="gene ID" value="WBGene00007668"/>
    <property type="gene designation" value="ergi-2"/>
</dbReference>
<dbReference type="InterPro" id="IPR045888">
    <property type="entry name" value="Erv"/>
</dbReference>
<keyword evidence="11" id="KW-1185">Reference proteome</keyword>
<dbReference type="InParanoid" id="G5EEW1"/>
<dbReference type="GO" id="GO:0033116">
    <property type="term" value="C:endoplasmic reticulum-Golgi intermediate compartment membrane"/>
    <property type="evidence" value="ECO:0007669"/>
    <property type="project" value="UniProtKB-SubCell"/>
</dbReference>
<feature type="coiled-coil region" evidence="6">
    <location>
        <begin position="151"/>
        <end position="178"/>
    </location>
</feature>
<gene>
    <name evidence="10 12" type="primary">ergi-2</name>
    <name evidence="12" type="ORF">C18B12.6</name>
    <name evidence="10" type="ORF">CELE_C18B12.6</name>
</gene>
<name>G5EEW1_CAEEL</name>
<evidence type="ECO:0007829" key="13">
    <source>
        <dbReference type="PeptideAtlas" id="G5EEW1"/>
    </source>
</evidence>
<dbReference type="PANTHER" id="PTHR10984">
    <property type="entry name" value="ENDOPLASMIC RETICULUM-GOLGI INTERMEDIATE COMPARTMENT PROTEIN"/>
    <property type="match status" value="1"/>
</dbReference>
<dbReference type="GO" id="GO:0006888">
    <property type="term" value="P:endoplasmic reticulum to Golgi vesicle-mediated transport"/>
    <property type="evidence" value="ECO:0000318"/>
    <property type="project" value="GO_Central"/>
</dbReference>
<keyword evidence="6" id="KW-0175">Coiled coil</keyword>
<dbReference type="GO" id="GO:0030134">
    <property type="term" value="C:COPII-coated ER to Golgi transport vesicle"/>
    <property type="evidence" value="ECO:0000318"/>
    <property type="project" value="GO_Central"/>
</dbReference>
<dbReference type="KEGG" id="cel:CELE_C18B12.6"/>
<feature type="transmembrane region" description="Helical" evidence="7">
    <location>
        <begin position="41"/>
        <end position="62"/>
    </location>
</feature>
<dbReference type="OrthoDB" id="2382881at2759"/>
<dbReference type="PIR" id="T19381">
    <property type="entry name" value="T19381"/>
</dbReference>
<dbReference type="Pfam" id="PF07970">
    <property type="entry name" value="COPIIcoated_ERV"/>
    <property type="match status" value="1"/>
</dbReference>
<evidence type="ECO:0000256" key="3">
    <source>
        <dbReference type="ARBA" id="ARBA00022692"/>
    </source>
</evidence>
<evidence type="ECO:0000313" key="12">
    <source>
        <dbReference type="WormBase" id="C18B12.6"/>
    </source>
</evidence>
<dbReference type="PANTHER" id="PTHR10984:SF30">
    <property type="entry name" value="ENDOPLASMIC RETICULUM-GOLGI INTERMEDIATE COMPARTMENT PROTEIN 2"/>
    <property type="match status" value="1"/>
</dbReference>
<comment type="subcellular location">
    <subcellularLocation>
        <location evidence="1">Endoplasmic reticulum-Golgi intermediate compartment membrane</location>
        <topology evidence="1">Multi-pass membrane protein</topology>
    </subcellularLocation>
</comment>
<dbReference type="GO" id="GO:0006890">
    <property type="term" value="P:retrograde vesicle-mediated transport, Golgi to endoplasmic reticulum"/>
    <property type="evidence" value="ECO:0000318"/>
    <property type="project" value="GO_Central"/>
</dbReference>
<comment type="similarity">
    <text evidence="2">Belongs to the ERGIC family.</text>
</comment>
<evidence type="ECO:0000256" key="5">
    <source>
        <dbReference type="ARBA" id="ARBA00023136"/>
    </source>
</evidence>
<evidence type="ECO:0000259" key="9">
    <source>
        <dbReference type="Pfam" id="PF13850"/>
    </source>
</evidence>
<keyword evidence="4 7" id="KW-1133">Transmembrane helix</keyword>
<dbReference type="PaxDb" id="6239-C18B12.6"/>
<dbReference type="eggNOG" id="KOG2667">
    <property type="taxonomic scope" value="Eukaryota"/>
</dbReference>
<accession>G5EEW1</accession>
<evidence type="ECO:0000313" key="10">
    <source>
        <dbReference type="EMBL" id="CAA20929.2"/>
    </source>
</evidence>
<evidence type="ECO:0000256" key="2">
    <source>
        <dbReference type="ARBA" id="ARBA00005648"/>
    </source>
</evidence>
<dbReference type="SMR" id="G5EEW1"/>
<dbReference type="OMA" id="MTNHYLR"/>
<dbReference type="InterPro" id="IPR039542">
    <property type="entry name" value="Erv_N"/>
</dbReference>
<sequence>MELGSSEIRQRKGISKIVEDFDIFEKVVENVKEEKKVSAGAISFICFTIIFCLFCTETYTFLFHKKYDYRFALDTEMDEMPLLDLDMVINTPCSILQVVSSSDEYSGGDGLLRQTIQKNPTRFDFTDEEQMYWTILRHAHDQYNKKGLRALEELEYVDDDIETNLEHLANEKQDEEAAHIKELRLKNKKTQHRGTGQIMFLVSNGMGMFQLVADNGGGDGDDGKACRLHGKFKVRKGKEEKIVMSISNPMMMFDHQEKQSGNISHRIEKFNFGPRIPGLVTPLAGAEHISESGQDIYRYFIKIVPTKIYGYFSYTMAYQYSVTFLKKQLKEGEHSHGGILFEYEFTANVIEVHKTSITLISYLIRICSILGGVYATSTIVNNILQFCLSLAYTDKAHLEQFQHLRESRTSVSTDSHSAFVMDANMRVH</sequence>
<dbReference type="Proteomes" id="UP000001940">
    <property type="component" value="Chromosome X"/>
</dbReference>
<evidence type="ECO:0000259" key="8">
    <source>
        <dbReference type="Pfam" id="PF07970"/>
    </source>
</evidence>
<evidence type="ECO:0000313" key="11">
    <source>
        <dbReference type="Proteomes" id="UP000001940"/>
    </source>
</evidence>